<dbReference type="SUPFAM" id="SSF52058">
    <property type="entry name" value="L domain-like"/>
    <property type="match status" value="1"/>
</dbReference>
<evidence type="ECO:0008006" key="4">
    <source>
        <dbReference type="Google" id="ProtNLM"/>
    </source>
</evidence>
<proteinExistence type="predicted"/>
<dbReference type="InterPro" id="IPR032675">
    <property type="entry name" value="LRR_dom_sf"/>
</dbReference>
<accession>A0A7T8JXT0</accession>
<dbReference type="OrthoDB" id="676979at2759"/>
<feature type="region of interest" description="Disordered" evidence="1">
    <location>
        <begin position="44"/>
        <end position="70"/>
    </location>
</feature>
<dbReference type="InterPro" id="IPR001611">
    <property type="entry name" value="Leu-rich_rpt"/>
</dbReference>
<dbReference type="Gene3D" id="3.80.10.10">
    <property type="entry name" value="Ribonuclease Inhibitor"/>
    <property type="match status" value="1"/>
</dbReference>
<protein>
    <recommendedName>
        <fullName evidence="4">Leucine-rich repeat protein SHOC-2</fullName>
    </recommendedName>
</protein>
<evidence type="ECO:0000313" key="2">
    <source>
        <dbReference type="EMBL" id="QQP39192.1"/>
    </source>
</evidence>
<evidence type="ECO:0000313" key="3">
    <source>
        <dbReference type="Proteomes" id="UP000595437"/>
    </source>
</evidence>
<dbReference type="PROSITE" id="PS51450">
    <property type="entry name" value="LRR"/>
    <property type="match status" value="1"/>
</dbReference>
<feature type="non-terminal residue" evidence="2">
    <location>
        <position position="128"/>
    </location>
</feature>
<organism evidence="2 3">
    <name type="scientific">Caligus rogercresseyi</name>
    <name type="common">Sea louse</name>
    <dbReference type="NCBI Taxonomy" id="217165"/>
    <lineage>
        <taxon>Eukaryota</taxon>
        <taxon>Metazoa</taxon>
        <taxon>Ecdysozoa</taxon>
        <taxon>Arthropoda</taxon>
        <taxon>Crustacea</taxon>
        <taxon>Multicrustacea</taxon>
        <taxon>Hexanauplia</taxon>
        <taxon>Copepoda</taxon>
        <taxon>Siphonostomatoida</taxon>
        <taxon>Caligidae</taxon>
        <taxon>Caligus</taxon>
    </lineage>
</organism>
<sequence length="128" mass="13738">DSGMPPEVLLAPGPVSGLTSSLKDMMKLEPKGSSGLGRVMVEVAPGKTKPTGGSSAKKTIRPGNASSNLDLNRELGKCKEEERNRLDLSKWNITLLPPSLKELTSLNELYLYSNRLATLPNEIGYLTG</sequence>
<reference evidence="3" key="1">
    <citation type="submission" date="2021-01" db="EMBL/GenBank/DDBJ databases">
        <title>Caligus Genome Assembly.</title>
        <authorList>
            <person name="Gallardo-Escarate C."/>
        </authorList>
    </citation>
    <scope>NUCLEOTIDE SEQUENCE [LARGE SCALE GENOMIC DNA]</scope>
</reference>
<dbReference type="AlphaFoldDB" id="A0A7T8JXT0"/>
<dbReference type="EMBL" id="CP045903">
    <property type="protein sequence ID" value="QQP39192.1"/>
    <property type="molecule type" value="Genomic_DNA"/>
</dbReference>
<dbReference type="Proteomes" id="UP000595437">
    <property type="component" value="Chromosome 14"/>
</dbReference>
<keyword evidence="3" id="KW-1185">Reference proteome</keyword>
<evidence type="ECO:0000256" key="1">
    <source>
        <dbReference type="SAM" id="MobiDB-lite"/>
    </source>
</evidence>
<gene>
    <name evidence="2" type="ORF">FKW44_019990</name>
</gene>
<name>A0A7T8JXT0_CALRO</name>